<protein>
    <recommendedName>
        <fullName evidence="2">BHLH domain-containing protein</fullName>
    </recommendedName>
</protein>
<feature type="region of interest" description="Disordered" evidence="1">
    <location>
        <begin position="220"/>
        <end position="239"/>
    </location>
</feature>
<evidence type="ECO:0000313" key="4">
    <source>
        <dbReference type="Proteomes" id="UP000191522"/>
    </source>
</evidence>
<organism evidence="3 4">
    <name type="scientific">Penicillium decumbens</name>
    <dbReference type="NCBI Taxonomy" id="69771"/>
    <lineage>
        <taxon>Eukaryota</taxon>
        <taxon>Fungi</taxon>
        <taxon>Dikarya</taxon>
        <taxon>Ascomycota</taxon>
        <taxon>Pezizomycotina</taxon>
        <taxon>Eurotiomycetes</taxon>
        <taxon>Eurotiomycetidae</taxon>
        <taxon>Eurotiales</taxon>
        <taxon>Aspergillaceae</taxon>
        <taxon>Penicillium</taxon>
    </lineage>
</organism>
<dbReference type="CDD" id="cd00083">
    <property type="entry name" value="bHLH_SF"/>
    <property type="match status" value="1"/>
</dbReference>
<dbReference type="InterPro" id="IPR036638">
    <property type="entry name" value="HLH_DNA-bd_sf"/>
</dbReference>
<comment type="caution">
    <text evidence="3">The sequence shown here is derived from an EMBL/GenBank/DDBJ whole genome shotgun (WGS) entry which is preliminary data.</text>
</comment>
<proteinExistence type="predicted"/>
<keyword evidence="4" id="KW-1185">Reference proteome</keyword>
<dbReference type="STRING" id="69771.A0A1V6PJ42"/>
<dbReference type="InterPro" id="IPR011598">
    <property type="entry name" value="bHLH_dom"/>
</dbReference>
<reference evidence="4" key="1">
    <citation type="journal article" date="2017" name="Nat. Microbiol.">
        <title>Global analysis of biosynthetic gene clusters reveals vast potential of secondary metabolite production in Penicillium species.</title>
        <authorList>
            <person name="Nielsen J.C."/>
            <person name="Grijseels S."/>
            <person name="Prigent S."/>
            <person name="Ji B."/>
            <person name="Dainat J."/>
            <person name="Nielsen K.F."/>
            <person name="Frisvad J.C."/>
            <person name="Workman M."/>
            <person name="Nielsen J."/>
        </authorList>
    </citation>
    <scope>NUCLEOTIDE SEQUENCE [LARGE SCALE GENOMIC DNA]</scope>
    <source>
        <strain evidence="4">IBT 11843</strain>
    </source>
</reference>
<dbReference type="OrthoDB" id="8964853at2759"/>
<feature type="compositionally biased region" description="Polar residues" evidence="1">
    <location>
        <begin position="220"/>
        <end position="230"/>
    </location>
</feature>
<dbReference type="SUPFAM" id="SSF47459">
    <property type="entry name" value="HLH, helix-loop-helix DNA-binding domain"/>
    <property type="match status" value="1"/>
</dbReference>
<evidence type="ECO:0000313" key="3">
    <source>
        <dbReference type="EMBL" id="OQD76672.1"/>
    </source>
</evidence>
<dbReference type="EMBL" id="MDYL01000004">
    <property type="protein sequence ID" value="OQD76672.1"/>
    <property type="molecule type" value="Genomic_DNA"/>
</dbReference>
<gene>
    <name evidence="3" type="ORF">PENDEC_c004G06520</name>
</gene>
<evidence type="ECO:0000256" key="1">
    <source>
        <dbReference type="SAM" id="MobiDB-lite"/>
    </source>
</evidence>
<name>A0A1V6PJ42_PENDC</name>
<dbReference type="Pfam" id="PF00010">
    <property type="entry name" value="HLH"/>
    <property type="match status" value="1"/>
</dbReference>
<dbReference type="GO" id="GO:0046983">
    <property type="term" value="F:protein dimerization activity"/>
    <property type="evidence" value="ECO:0007669"/>
    <property type="project" value="InterPro"/>
</dbReference>
<sequence length="324" mass="36052">MDPMGPPGPQKQKKKRIRNWTAADRAVHRDFEKARREAFSERLAKLMTLLPALKTEQRPSKHIIVEASIAQHKAQQTRNLQVAHAIQALMVEREDLLREVNSLRATCQPGPCVPRQAQPIDPVVLAMLAGHNEPATDPVTRFDQLPDLPLHLNIHETNLMPVSSGASVPKNRSHSHPLSHDNPSVSPPDGTDWTWSAQEKPPQATGLSTAVSQEVSLLWNQSPDPLTTTPPRDVDSRYDTNPTRLVDDAAQFWFQHPGVLMNTPPQHRDLPFSTNSPRLPSDPAMMWPTNPTVPTTKPINDAITMPHGVFESENPSPNHESLPL</sequence>
<evidence type="ECO:0000259" key="2">
    <source>
        <dbReference type="PROSITE" id="PS50888"/>
    </source>
</evidence>
<dbReference type="PROSITE" id="PS50888">
    <property type="entry name" value="BHLH"/>
    <property type="match status" value="1"/>
</dbReference>
<feature type="region of interest" description="Disordered" evidence="1">
    <location>
        <begin position="161"/>
        <end position="209"/>
    </location>
</feature>
<dbReference type="AlphaFoldDB" id="A0A1V6PJ42"/>
<accession>A0A1V6PJ42</accession>
<dbReference type="Proteomes" id="UP000191522">
    <property type="component" value="Unassembled WGS sequence"/>
</dbReference>
<dbReference type="Gene3D" id="4.10.280.10">
    <property type="entry name" value="Helix-loop-helix DNA-binding domain"/>
    <property type="match status" value="1"/>
</dbReference>
<feature type="domain" description="BHLH" evidence="2">
    <location>
        <begin position="23"/>
        <end position="75"/>
    </location>
</feature>